<dbReference type="PANTHER" id="PTHR32419:SF6">
    <property type="entry name" value="GLUTATHIONE S-TRANSFERASE OMEGA-LIKE 1-RELATED"/>
    <property type="match status" value="1"/>
</dbReference>
<dbReference type="AlphaFoldDB" id="A0A6U4NE14"/>
<protein>
    <recommendedName>
        <fullName evidence="1">GST C-terminal domain-containing protein</fullName>
    </recommendedName>
</protein>
<dbReference type="GO" id="GO:0004364">
    <property type="term" value="F:glutathione transferase activity"/>
    <property type="evidence" value="ECO:0007669"/>
    <property type="project" value="InterPro"/>
</dbReference>
<dbReference type="InterPro" id="IPR047047">
    <property type="entry name" value="GST_Omega-like_C"/>
</dbReference>
<dbReference type="InterPro" id="IPR036282">
    <property type="entry name" value="Glutathione-S-Trfase_C_sf"/>
</dbReference>
<dbReference type="PROSITE" id="PS50405">
    <property type="entry name" value="GST_CTER"/>
    <property type="match status" value="1"/>
</dbReference>
<dbReference type="Gene3D" id="3.40.30.10">
    <property type="entry name" value="Glutaredoxin"/>
    <property type="match status" value="1"/>
</dbReference>
<accession>A0A6U4NE14</accession>
<feature type="domain" description="GST C-terminal" evidence="1">
    <location>
        <begin position="154"/>
        <end position="309"/>
    </location>
</feature>
<name>A0A6U4NE14_HEMAN</name>
<gene>
    <name evidence="2" type="ORF">HAND1043_LOCUS8236</name>
</gene>
<dbReference type="Pfam" id="PF13410">
    <property type="entry name" value="GST_C_2"/>
    <property type="match status" value="1"/>
</dbReference>
<dbReference type="CDD" id="cd03190">
    <property type="entry name" value="GST_C_Omega_like"/>
    <property type="match status" value="1"/>
</dbReference>
<dbReference type="EMBL" id="HBFK01013686">
    <property type="protein sequence ID" value="CAD8741744.1"/>
    <property type="molecule type" value="Transcribed_RNA"/>
</dbReference>
<dbReference type="InterPro" id="IPR004045">
    <property type="entry name" value="Glutathione_S-Trfase_N"/>
</dbReference>
<dbReference type="InterPro" id="IPR010987">
    <property type="entry name" value="Glutathione-S-Trfase_C-like"/>
</dbReference>
<dbReference type="InterPro" id="IPR016639">
    <property type="entry name" value="GST_Omega/GSH"/>
</dbReference>
<evidence type="ECO:0000313" key="2">
    <source>
        <dbReference type="EMBL" id="CAD8741744.1"/>
    </source>
</evidence>
<dbReference type="Pfam" id="PF13409">
    <property type="entry name" value="GST_N_2"/>
    <property type="match status" value="1"/>
</dbReference>
<dbReference type="SUPFAM" id="SSF52833">
    <property type="entry name" value="Thioredoxin-like"/>
    <property type="match status" value="1"/>
</dbReference>
<dbReference type="InterPro" id="IPR036249">
    <property type="entry name" value="Thioredoxin-like_sf"/>
</dbReference>
<organism evidence="2">
    <name type="scientific">Hemiselmis andersenii</name>
    <name type="common">Cryptophyte alga</name>
    <dbReference type="NCBI Taxonomy" id="464988"/>
    <lineage>
        <taxon>Eukaryota</taxon>
        <taxon>Cryptophyceae</taxon>
        <taxon>Cryptomonadales</taxon>
        <taxon>Hemiselmidaceae</taxon>
        <taxon>Hemiselmis</taxon>
    </lineage>
</organism>
<dbReference type="Gene3D" id="1.20.1050.10">
    <property type="match status" value="1"/>
</dbReference>
<dbReference type="GO" id="GO:0005737">
    <property type="term" value="C:cytoplasm"/>
    <property type="evidence" value="ECO:0007669"/>
    <property type="project" value="TreeGrafter"/>
</dbReference>
<dbReference type="PANTHER" id="PTHR32419">
    <property type="entry name" value="GLUTATHIONYL-HYDROQUINONE REDUCTASE"/>
    <property type="match status" value="1"/>
</dbReference>
<dbReference type="SUPFAM" id="SSF47616">
    <property type="entry name" value="GST C-terminal domain-like"/>
    <property type="match status" value="1"/>
</dbReference>
<evidence type="ECO:0000259" key="1">
    <source>
        <dbReference type="PROSITE" id="PS50405"/>
    </source>
</evidence>
<reference evidence="2" key="1">
    <citation type="submission" date="2021-01" db="EMBL/GenBank/DDBJ databases">
        <authorList>
            <person name="Corre E."/>
            <person name="Pelletier E."/>
            <person name="Niang G."/>
            <person name="Scheremetjew M."/>
            <person name="Finn R."/>
            <person name="Kale V."/>
            <person name="Holt S."/>
            <person name="Cochrane G."/>
            <person name="Meng A."/>
            <person name="Brown T."/>
            <person name="Cohen L."/>
        </authorList>
    </citation>
    <scope>NUCLEOTIDE SEQUENCE</scope>
    <source>
        <strain evidence="2">CCMP441</strain>
    </source>
</reference>
<sequence>MSVNLATEEDQTNKKERQAAGIFVRGVSTARNRIGDEGFEAEPNRYHLYVAYNCPWCHRVTLARALHGLEDSITMDVLFPNRTTKDDAPLEEGRWQFRPDGVDAPTGRHVSLPECTSDTVLGKALAKQVYEDSGVMDQTSVPILYDKKSKRVVNNESADMVRMLTEHAAALGGKTPRVLFPGNLKDEIEAIETWVYTDINNGSYKAGFSSNADTYEGAYTRYFQALERLEVQLAGHADSVWLLGGKEPTEADLRLFPTIYRHDPVYHARMKLSYATIREYPFLWRWLCAFHALPGVKESSRLSHCKQGYFGRNGNNTIPVGPPGYPLPMYATPAAAVGKDEWVKEPELRARELAEGLPRGWLSSHGQ</sequence>
<proteinExistence type="predicted"/>